<evidence type="ECO:0000256" key="7">
    <source>
        <dbReference type="ARBA" id="ARBA00022723"/>
    </source>
</evidence>
<keyword evidence="9 13" id="KW-0560">Oxidoreductase</keyword>
<keyword evidence="7 13" id="KW-0479">Metal-binding</keyword>
<evidence type="ECO:0000256" key="12">
    <source>
        <dbReference type="ARBA" id="ARBA00023136"/>
    </source>
</evidence>
<dbReference type="Proteomes" id="UP001498398">
    <property type="component" value="Unassembled WGS sequence"/>
</dbReference>
<evidence type="ECO:0000256" key="3">
    <source>
        <dbReference type="ARBA" id="ARBA00004721"/>
    </source>
</evidence>
<accession>A0ABR1JBY1</accession>
<dbReference type="InterPro" id="IPR036396">
    <property type="entry name" value="Cyt_P450_sf"/>
</dbReference>
<comment type="similarity">
    <text evidence="4 13">Belongs to the cytochrome P450 family.</text>
</comment>
<reference evidence="15 16" key="1">
    <citation type="submission" date="2024-01" db="EMBL/GenBank/DDBJ databases">
        <title>A draft genome for the cacao thread blight pathogen Marasmiellus scandens.</title>
        <authorList>
            <person name="Baruah I.K."/>
            <person name="Leung J."/>
            <person name="Bukari Y."/>
            <person name="Amoako-Attah I."/>
            <person name="Meinhardt L.W."/>
            <person name="Bailey B.A."/>
            <person name="Cohen S.P."/>
        </authorList>
    </citation>
    <scope>NUCLEOTIDE SEQUENCE [LARGE SCALE GENOMIC DNA]</scope>
    <source>
        <strain evidence="15 16">GH-19</strain>
    </source>
</reference>
<evidence type="ECO:0000313" key="15">
    <source>
        <dbReference type="EMBL" id="KAK7452176.1"/>
    </source>
</evidence>
<comment type="subcellular location">
    <subcellularLocation>
        <location evidence="2">Membrane</location>
    </subcellularLocation>
</comment>
<evidence type="ECO:0000256" key="8">
    <source>
        <dbReference type="ARBA" id="ARBA00022989"/>
    </source>
</evidence>
<keyword evidence="6 14" id="KW-0812">Transmembrane</keyword>
<gene>
    <name evidence="15" type="ORF">VKT23_012279</name>
</gene>
<dbReference type="InterPro" id="IPR017972">
    <property type="entry name" value="Cyt_P450_CS"/>
</dbReference>
<evidence type="ECO:0000256" key="4">
    <source>
        <dbReference type="ARBA" id="ARBA00010617"/>
    </source>
</evidence>
<organism evidence="15 16">
    <name type="scientific">Marasmiellus scandens</name>
    <dbReference type="NCBI Taxonomy" id="2682957"/>
    <lineage>
        <taxon>Eukaryota</taxon>
        <taxon>Fungi</taxon>
        <taxon>Dikarya</taxon>
        <taxon>Basidiomycota</taxon>
        <taxon>Agaricomycotina</taxon>
        <taxon>Agaricomycetes</taxon>
        <taxon>Agaricomycetidae</taxon>
        <taxon>Agaricales</taxon>
        <taxon>Marasmiineae</taxon>
        <taxon>Omphalotaceae</taxon>
        <taxon>Marasmiellus</taxon>
    </lineage>
</organism>
<dbReference type="PRINTS" id="PR00385">
    <property type="entry name" value="P450"/>
</dbReference>
<dbReference type="InterPro" id="IPR002403">
    <property type="entry name" value="Cyt_P450_E_grp-IV"/>
</dbReference>
<feature type="transmembrane region" description="Helical" evidence="14">
    <location>
        <begin position="6"/>
        <end position="25"/>
    </location>
</feature>
<evidence type="ECO:0000256" key="10">
    <source>
        <dbReference type="ARBA" id="ARBA00023004"/>
    </source>
</evidence>
<dbReference type="SUPFAM" id="SSF48264">
    <property type="entry name" value="Cytochrome P450"/>
    <property type="match status" value="1"/>
</dbReference>
<dbReference type="InterPro" id="IPR050121">
    <property type="entry name" value="Cytochrome_P450_monoxygenase"/>
</dbReference>
<keyword evidence="16" id="KW-1185">Reference proteome</keyword>
<comment type="caution">
    <text evidence="15">The sequence shown here is derived from an EMBL/GenBank/DDBJ whole genome shotgun (WGS) entry which is preliminary data.</text>
</comment>
<evidence type="ECO:0000256" key="13">
    <source>
        <dbReference type="RuleBase" id="RU000461"/>
    </source>
</evidence>
<keyword evidence="10 13" id="KW-0408">Iron</keyword>
<keyword evidence="12 14" id="KW-0472">Membrane</keyword>
<evidence type="ECO:0000256" key="9">
    <source>
        <dbReference type="ARBA" id="ARBA00023002"/>
    </source>
</evidence>
<comment type="pathway">
    <text evidence="3">Secondary metabolite biosynthesis; terpenoid biosynthesis.</text>
</comment>
<evidence type="ECO:0000313" key="16">
    <source>
        <dbReference type="Proteomes" id="UP001498398"/>
    </source>
</evidence>
<dbReference type="Gene3D" id="1.10.630.10">
    <property type="entry name" value="Cytochrome P450"/>
    <property type="match status" value="1"/>
</dbReference>
<dbReference type="InterPro" id="IPR001128">
    <property type="entry name" value="Cyt_P450"/>
</dbReference>
<evidence type="ECO:0000256" key="1">
    <source>
        <dbReference type="ARBA" id="ARBA00001971"/>
    </source>
</evidence>
<dbReference type="PRINTS" id="PR00465">
    <property type="entry name" value="EP450IV"/>
</dbReference>
<dbReference type="PANTHER" id="PTHR24305">
    <property type="entry name" value="CYTOCHROME P450"/>
    <property type="match status" value="1"/>
</dbReference>
<dbReference type="PANTHER" id="PTHR24305:SF166">
    <property type="entry name" value="CYTOCHROME P450 12A4, MITOCHONDRIAL-RELATED"/>
    <property type="match status" value="1"/>
</dbReference>
<evidence type="ECO:0000256" key="6">
    <source>
        <dbReference type="ARBA" id="ARBA00022692"/>
    </source>
</evidence>
<evidence type="ECO:0000256" key="14">
    <source>
        <dbReference type="SAM" id="Phobius"/>
    </source>
</evidence>
<evidence type="ECO:0000256" key="5">
    <source>
        <dbReference type="ARBA" id="ARBA00022617"/>
    </source>
</evidence>
<keyword evidence="8 14" id="KW-1133">Transmembrane helix</keyword>
<dbReference type="PROSITE" id="PS00086">
    <property type="entry name" value="CYTOCHROME_P450"/>
    <property type="match status" value="1"/>
</dbReference>
<dbReference type="EMBL" id="JBANRG010000029">
    <property type="protein sequence ID" value="KAK7452176.1"/>
    <property type="molecule type" value="Genomic_DNA"/>
</dbReference>
<name>A0ABR1JBY1_9AGAR</name>
<comment type="cofactor">
    <cofactor evidence="1">
        <name>heme</name>
        <dbReference type="ChEBI" id="CHEBI:30413"/>
    </cofactor>
</comment>
<protein>
    <recommendedName>
        <fullName evidence="17">Cytochrome P450</fullName>
    </recommendedName>
</protein>
<evidence type="ECO:0000256" key="2">
    <source>
        <dbReference type="ARBA" id="ARBA00004370"/>
    </source>
</evidence>
<sequence>MPIDTSSTLLQLVLFGALSFVWVYLRKRRIDRHGLANLPKPKVNSWWKGNFLDALNPDAWDFHMRLLKEYGPVVRLDGLMGDKQLVIYDPRAMHHILVKDQALYERQNLDATALIFGKGLTGITGEPHRKQRKALNPVFSIAHLRDMLPIFYDVVHKLENGLSRQFEGGTEAKEIELLSWMSRTALELVGQAGLGYSFDTLEDDAAAHPYTGVLKQLFTTLGEMWTARNYLIPWAAKVGSPKFRRWMLNSAPWKNGHRVRDMSDYLWEVSKEIYAGKQKALAEGDEAVARQVGRGKDIIMKMNSEESDPENKLDEDEVLGQMSTLIFAAMDTTSSALARVLHLLSTRPDVQDRLRRELLDARKENEDISYDQLVSLPYLDAICRETLRLYAPVSNIFRIAKQDVVLPLSKPVTGVDGTLISEVHVPRNTSIMISIINSNRNPEIWGPDALEWKPERWLSSLPNDVVEAHIPGVYSHLMTFNAGGRSCIGFKFSQLEMKAILAMLLAKFKFSPSNKEVFWEMNAIATPNVKKGSKTPVMPLVVSKVE</sequence>
<dbReference type="CDD" id="cd11069">
    <property type="entry name" value="CYP_FUM15-like"/>
    <property type="match status" value="1"/>
</dbReference>
<keyword evidence="11 13" id="KW-0503">Monooxygenase</keyword>
<keyword evidence="5 13" id="KW-0349">Heme</keyword>
<evidence type="ECO:0008006" key="17">
    <source>
        <dbReference type="Google" id="ProtNLM"/>
    </source>
</evidence>
<evidence type="ECO:0000256" key="11">
    <source>
        <dbReference type="ARBA" id="ARBA00023033"/>
    </source>
</evidence>
<proteinExistence type="inferred from homology"/>
<dbReference type="Pfam" id="PF00067">
    <property type="entry name" value="p450"/>
    <property type="match status" value="1"/>
</dbReference>